<evidence type="ECO:0000313" key="4">
    <source>
        <dbReference type="Proteomes" id="UP001491552"/>
    </source>
</evidence>
<comment type="caution">
    <text evidence="3">The sequence shown here is derived from an EMBL/GenBank/DDBJ whole genome shotgun (WGS) entry which is preliminary data.</text>
</comment>
<dbReference type="PIRSF" id="PIRSF006054">
    <property type="entry name" value="UCP006054"/>
    <property type="match status" value="1"/>
</dbReference>
<dbReference type="Pfam" id="PF03313">
    <property type="entry name" value="SDH_alpha"/>
    <property type="match status" value="1"/>
</dbReference>
<organism evidence="3 4">
    <name type="scientific">Faecousia intestinalis</name>
    <dbReference type="NCBI Taxonomy" id="3133167"/>
    <lineage>
        <taxon>Bacteria</taxon>
        <taxon>Bacillati</taxon>
        <taxon>Bacillota</taxon>
        <taxon>Clostridia</taxon>
        <taxon>Eubacteriales</taxon>
        <taxon>Oscillospiraceae</taxon>
        <taxon>Faecousia</taxon>
    </lineage>
</organism>
<feature type="domain" description="Serine dehydratase-like alpha subunit" evidence="2">
    <location>
        <begin position="91"/>
        <end position="419"/>
    </location>
</feature>
<dbReference type="EMBL" id="JBBMFF010000089">
    <property type="protein sequence ID" value="MEQ2509955.1"/>
    <property type="molecule type" value="Genomic_DNA"/>
</dbReference>
<dbReference type="HAMAP" id="MF_01845">
    <property type="entry name" value="UPF0597"/>
    <property type="match status" value="1"/>
</dbReference>
<accession>A0ABV1G3K5</accession>
<keyword evidence="4" id="KW-1185">Reference proteome</keyword>
<evidence type="ECO:0000256" key="1">
    <source>
        <dbReference type="HAMAP-Rule" id="MF_01845"/>
    </source>
</evidence>
<evidence type="ECO:0000259" key="2">
    <source>
        <dbReference type="Pfam" id="PF03313"/>
    </source>
</evidence>
<keyword evidence="3" id="KW-0456">Lyase</keyword>
<dbReference type="GO" id="GO:0003941">
    <property type="term" value="F:L-serine ammonia-lyase activity"/>
    <property type="evidence" value="ECO:0007669"/>
    <property type="project" value="UniProtKB-EC"/>
</dbReference>
<dbReference type="InterPro" id="IPR005130">
    <property type="entry name" value="Ser_deHydtase-like_asu"/>
</dbReference>
<sequence length="426" mass="44913">MLEQSILQNYLDILREELVPATGCTEPIAIAYCAATLRELLGALPEQVDAAVSGNILKNVKSVVVPNTGGRKGIAPAIAVGLVAGDAARDLQVISAVTEKQLAELDAYLQRVVISVSCSHSPCQLDIDLRGSCGGHTARVRITNHHTNIVCLERDGEVLRELPVVDSAEEHRADKSLLNVADILRFAAEVPLEDLLPLLEPQVSCNSAIAEEGLRGAWGAQIGRILLEDYGDDIKQRAKAYAAAGSDARMSGCEMPVVILSGSGNQGITACMPVVAYARHIGATREQLYRALAVSDLVTVHQKTGIGRLSAYCGAISAGVGAGAGICYLLGGDYDAVAHTVVNAVAILSGTICDGAKPSCAAKIAAAVDAGIMGYRMYLHHREFRHGEGIVGSNVDDTIAKVGVLAQQGMRQTDRTILDIMQDRCS</sequence>
<proteinExistence type="inferred from homology"/>
<protein>
    <recommendedName>
        <fullName evidence="1">UPF0597 protein WMO66_01605</fullName>
    </recommendedName>
</protein>
<dbReference type="RefSeq" id="WP_349134664.1">
    <property type="nucleotide sequence ID" value="NZ_JBBMFF010000089.1"/>
</dbReference>
<dbReference type="Proteomes" id="UP001491552">
    <property type="component" value="Unassembled WGS sequence"/>
</dbReference>
<comment type="similarity">
    <text evidence="1">Belongs to the UPF0597 family.</text>
</comment>
<gene>
    <name evidence="3" type="ORF">WMO66_01605</name>
</gene>
<dbReference type="PANTHER" id="PTHR30501">
    <property type="entry name" value="UPF0597 PROTEIN YHAM"/>
    <property type="match status" value="1"/>
</dbReference>
<name>A0ABV1G3K5_9FIRM</name>
<reference evidence="3 4" key="1">
    <citation type="submission" date="2024-03" db="EMBL/GenBank/DDBJ databases">
        <title>Human intestinal bacterial collection.</title>
        <authorList>
            <person name="Pauvert C."/>
            <person name="Hitch T.C.A."/>
            <person name="Clavel T."/>
        </authorList>
    </citation>
    <scope>NUCLEOTIDE SEQUENCE [LARGE SCALE GENOMIC DNA]</scope>
    <source>
        <strain evidence="3 4">CLA-AA-H192</strain>
    </source>
</reference>
<dbReference type="InterPro" id="IPR021144">
    <property type="entry name" value="UPF0597"/>
</dbReference>
<evidence type="ECO:0000313" key="3">
    <source>
        <dbReference type="EMBL" id="MEQ2509955.1"/>
    </source>
</evidence>
<dbReference type="PANTHER" id="PTHR30501:SF2">
    <property type="entry name" value="UPF0597 PROTEIN YHAM"/>
    <property type="match status" value="1"/>
</dbReference>